<dbReference type="PANTHER" id="PTHR43561:SF3">
    <property type="entry name" value="HYDROXYACYL-COENZYME A DEHYDROGENASE, MITOCHONDRIAL"/>
    <property type="match status" value="1"/>
</dbReference>
<name>A0A0N5ANG6_9BILA</name>
<evidence type="ECO:0000256" key="8">
    <source>
        <dbReference type="ARBA" id="ARBA00023098"/>
    </source>
</evidence>
<dbReference type="Pfam" id="PF00725">
    <property type="entry name" value="3HCDH"/>
    <property type="match status" value="1"/>
</dbReference>
<dbReference type="Proteomes" id="UP000046393">
    <property type="component" value="Unplaced"/>
</dbReference>
<evidence type="ECO:0000256" key="4">
    <source>
        <dbReference type="ARBA" id="ARBA00013000"/>
    </source>
</evidence>
<dbReference type="GO" id="GO:0006635">
    <property type="term" value="P:fatty acid beta-oxidation"/>
    <property type="evidence" value="ECO:0007669"/>
    <property type="project" value="TreeGrafter"/>
</dbReference>
<dbReference type="GO" id="GO:0005759">
    <property type="term" value="C:mitochondrial matrix"/>
    <property type="evidence" value="ECO:0007669"/>
    <property type="project" value="UniProtKB-SubCell"/>
</dbReference>
<sequence>MGRGITQIVAEAKYTVTLVDINETILQNAKKAIEKNLQRTIRKQYGHNKQERDSTLEATIQKISYNTDIGISVNDADLIIEAVPESLQLKRNILQQVEHSCRLGDAIIATNTSSLSLADISRDSKCPHQFAGLHFFNPVPVMKLVEVVCSKRTSDAVFQRLLQFSESLGKTAIRCKDTPGFIVNRLLVPYMFQAMQMLEDGDASVEDIDTAMKLGAGYPMGPFELADYIGLDTLKLIQDGWHQKHSNEPLFNPSAYLDNLVSKGKLGRKSGEGFYKYRSGK</sequence>
<evidence type="ECO:0000259" key="13">
    <source>
        <dbReference type="Pfam" id="PF02737"/>
    </source>
</evidence>
<comment type="subcellular location">
    <subcellularLocation>
        <location evidence="1">Mitochondrion matrix</location>
    </subcellularLocation>
</comment>
<keyword evidence="7" id="KW-0520">NAD</keyword>
<dbReference type="AlphaFoldDB" id="A0A0N5ANG6"/>
<evidence type="ECO:0000256" key="11">
    <source>
        <dbReference type="PIRSR" id="PIRSR000105-1"/>
    </source>
</evidence>
<reference evidence="15" key="1">
    <citation type="submission" date="2017-02" db="UniProtKB">
        <authorList>
            <consortium name="WormBaseParasite"/>
        </authorList>
    </citation>
    <scope>IDENTIFICATION</scope>
</reference>
<accession>A0A0N5ANG6</accession>
<comment type="similarity">
    <text evidence="3">Belongs to the 3-hydroxyacyl-CoA dehydrogenase family.</text>
</comment>
<evidence type="ECO:0000313" key="14">
    <source>
        <dbReference type="Proteomes" id="UP000046393"/>
    </source>
</evidence>
<dbReference type="GO" id="GO:0070403">
    <property type="term" value="F:NAD+ binding"/>
    <property type="evidence" value="ECO:0007669"/>
    <property type="project" value="InterPro"/>
</dbReference>
<feature type="domain" description="3-hydroxyacyl-CoA dehydrogenase C-terminal" evidence="12">
    <location>
        <begin position="180"/>
        <end position="277"/>
    </location>
</feature>
<dbReference type="InterPro" id="IPR013328">
    <property type="entry name" value="6PGD_dom2"/>
</dbReference>
<dbReference type="InterPro" id="IPR006108">
    <property type="entry name" value="3HC_DH_C"/>
</dbReference>
<evidence type="ECO:0000256" key="9">
    <source>
        <dbReference type="ARBA" id="ARBA00023128"/>
    </source>
</evidence>
<dbReference type="PANTHER" id="PTHR43561">
    <property type="match status" value="1"/>
</dbReference>
<dbReference type="InterPro" id="IPR008927">
    <property type="entry name" value="6-PGluconate_DH-like_C_sf"/>
</dbReference>
<dbReference type="InterPro" id="IPR052242">
    <property type="entry name" value="Mito_3-hydroxyacyl-CoA_DH"/>
</dbReference>
<dbReference type="InterPro" id="IPR006176">
    <property type="entry name" value="3-OHacyl-CoA_DH_NAD-bd"/>
</dbReference>
<dbReference type="Pfam" id="PF02737">
    <property type="entry name" value="3HCDH_N"/>
    <property type="match status" value="1"/>
</dbReference>
<dbReference type="STRING" id="451379.A0A0N5ANG6"/>
<dbReference type="WBParaSite" id="SMUV_0000615201-mRNA-1">
    <property type="protein sequence ID" value="SMUV_0000615201-mRNA-1"/>
    <property type="gene ID" value="SMUV_0000615201"/>
</dbReference>
<feature type="site" description="Important for catalytic activity" evidence="11">
    <location>
        <position position="134"/>
    </location>
</feature>
<dbReference type="PIRSF" id="PIRSF000105">
    <property type="entry name" value="HCDH"/>
    <property type="match status" value="1"/>
</dbReference>
<proteinExistence type="inferred from homology"/>
<evidence type="ECO:0000256" key="10">
    <source>
        <dbReference type="ARBA" id="ARBA00049556"/>
    </source>
</evidence>
<evidence type="ECO:0000256" key="2">
    <source>
        <dbReference type="ARBA" id="ARBA00005005"/>
    </source>
</evidence>
<dbReference type="PROSITE" id="PS00067">
    <property type="entry name" value="3HCDH"/>
    <property type="match status" value="1"/>
</dbReference>
<evidence type="ECO:0000313" key="15">
    <source>
        <dbReference type="WBParaSite" id="SMUV_0000615201-mRNA-1"/>
    </source>
</evidence>
<comment type="pathway">
    <text evidence="2">Lipid metabolism; fatty acid beta-oxidation.</text>
</comment>
<dbReference type="InterPro" id="IPR006180">
    <property type="entry name" value="3-OHacyl-CoA_DH_CS"/>
</dbReference>
<protein>
    <recommendedName>
        <fullName evidence="4">3-hydroxyacyl-CoA dehydrogenase</fullName>
        <ecNumber evidence="4">1.1.1.35</ecNumber>
    </recommendedName>
</protein>
<keyword evidence="6" id="KW-0560">Oxidoreductase</keyword>
<evidence type="ECO:0000256" key="7">
    <source>
        <dbReference type="ARBA" id="ARBA00023027"/>
    </source>
</evidence>
<dbReference type="SUPFAM" id="SSF48179">
    <property type="entry name" value="6-phosphogluconate dehydrogenase C-terminal domain-like"/>
    <property type="match status" value="1"/>
</dbReference>
<evidence type="ECO:0000256" key="1">
    <source>
        <dbReference type="ARBA" id="ARBA00004305"/>
    </source>
</evidence>
<dbReference type="FunFam" id="3.40.50.720:FF:000009">
    <property type="entry name" value="Fatty oxidation complex, alpha subunit"/>
    <property type="match status" value="1"/>
</dbReference>
<organism evidence="14 15">
    <name type="scientific">Syphacia muris</name>
    <dbReference type="NCBI Taxonomy" id="451379"/>
    <lineage>
        <taxon>Eukaryota</taxon>
        <taxon>Metazoa</taxon>
        <taxon>Ecdysozoa</taxon>
        <taxon>Nematoda</taxon>
        <taxon>Chromadorea</taxon>
        <taxon>Rhabditida</taxon>
        <taxon>Spirurina</taxon>
        <taxon>Oxyuridomorpha</taxon>
        <taxon>Oxyuroidea</taxon>
        <taxon>Oxyuridae</taxon>
        <taxon>Syphacia</taxon>
    </lineage>
</organism>
<feature type="domain" description="3-hydroxyacyl-CoA dehydrogenase NAD binding" evidence="13">
    <location>
        <begin position="1"/>
        <end position="178"/>
    </location>
</feature>
<evidence type="ECO:0000256" key="3">
    <source>
        <dbReference type="ARBA" id="ARBA00009463"/>
    </source>
</evidence>
<dbReference type="SUPFAM" id="SSF51735">
    <property type="entry name" value="NAD(P)-binding Rossmann-fold domains"/>
    <property type="match status" value="1"/>
</dbReference>
<evidence type="ECO:0000256" key="6">
    <source>
        <dbReference type="ARBA" id="ARBA00023002"/>
    </source>
</evidence>
<keyword evidence="14" id="KW-1185">Reference proteome</keyword>
<dbReference type="GO" id="GO:0003857">
    <property type="term" value="F:(3S)-3-hydroxyacyl-CoA dehydrogenase (NAD+) activity"/>
    <property type="evidence" value="ECO:0007669"/>
    <property type="project" value="UniProtKB-EC"/>
</dbReference>
<evidence type="ECO:0000256" key="5">
    <source>
        <dbReference type="ARBA" id="ARBA00022832"/>
    </source>
</evidence>
<dbReference type="InterPro" id="IPR022694">
    <property type="entry name" value="3-OHacyl-CoA_DH"/>
</dbReference>
<keyword evidence="9" id="KW-0496">Mitochondrion</keyword>
<keyword evidence="5" id="KW-0276">Fatty acid metabolism</keyword>
<keyword evidence="8" id="KW-0443">Lipid metabolism</keyword>
<dbReference type="Gene3D" id="1.10.1040.10">
    <property type="entry name" value="N-(1-d-carboxylethyl)-l-norvaline Dehydrogenase, domain 2"/>
    <property type="match status" value="1"/>
</dbReference>
<evidence type="ECO:0000259" key="12">
    <source>
        <dbReference type="Pfam" id="PF00725"/>
    </source>
</evidence>
<dbReference type="EC" id="1.1.1.35" evidence="4"/>
<dbReference type="Gene3D" id="3.40.50.720">
    <property type="entry name" value="NAD(P)-binding Rossmann-like Domain"/>
    <property type="match status" value="1"/>
</dbReference>
<comment type="catalytic activity">
    <reaction evidence="10">
        <text>a (3S)-3-hydroxyacyl-CoA + NAD(+) = a 3-oxoacyl-CoA + NADH + H(+)</text>
        <dbReference type="Rhea" id="RHEA:22432"/>
        <dbReference type="ChEBI" id="CHEBI:15378"/>
        <dbReference type="ChEBI" id="CHEBI:57318"/>
        <dbReference type="ChEBI" id="CHEBI:57540"/>
        <dbReference type="ChEBI" id="CHEBI:57945"/>
        <dbReference type="ChEBI" id="CHEBI:90726"/>
        <dbReference type="EC" id="1.1.1.35"/>
    </reaction>
</comment>
<dbReference type="InterPro" id="IPR036291">
    <property type="entry name" value="NAD(P)-bd_dom_sf"/>
</dbReference>